<dbReference type="Proteomes" id="UP001164746">
    <property type="component" value="Chromosome 6"/>
</dbReference>
<sequence>MSGLMFNETQREVCKTGDAKISECFDLLSRYVIHSQSVGPGFGRRGRLGRLPEDDPALGEVGVAMLESSPCTETVK</sequence>
<evidence type="ECO:0000313" key="2">
    <source>
        <dbReference type="Proteomes" id="UP001164746"/>
    </source>
</evidence>
<protein>
    <submittedName>
        <fullName evidence="1">Uncharacterized protein</fullName>
    </submittedName>
</protein>
<evidence type="ECO:0000313" key="1">
    <source>
        <dbReference type="EMBL" id="WAR07745.1"/>
    </source>
</evidence>
<accession>A0ABY7ECK3</accession>
<gene>
    <name evidence="1" type="ORF">MAR_017703</name>
</gene>
<organism evidence="1 2">
    <name type="scientific">Mya arenaria</name>
    <name type="common">Soft-shell clam</name>
    <dbReference type="NCBI Taxonomy" id="6604"/>
    <lineage>
        <taxon>Eukaryota</taxon>
        <taxon>Metazoa</taxon>
        <taxon>Spiralia</taxon>
        <taxon>Lophotrochozoa</taxon>
        <taxon>Mollusca</taxon>
        <taxon>Bivalvia</taxon>
        <taxon>Autobranchia</taxon>
        <taxon>Heteroconchia</taxon>
        <taxon>Euheterodonta</taxon>
        <taxon>Imparidentia</taxon>
        <taxon>Neoheterodontei</taxon>
        <taxon>Myida</taxon>
        <taxon>Myoidea</taxon>
        <taxon>Myidae</taxon>
        <taxon>Mya</taxon>
    </lineage>
</organism>
<name>A0ABY7ECK3_MYAAR</name>
<dbReference type="EMBL" id="CP111017">
    <property type="protein sequence ID" value="WAR07745.1"/>
    <property type="molecule type" value="Genomic_DNA"/>
</dbReference>
<proteinExistence type="predicted"/>
<reference evidence="1" key="1">
    <citation type="submission" date="2022-11" db="EMBL/GenBank/DDBJ databases">
        <title>Centuries of genome instability and evolution in soft-shell clam transmissible cancer (bioRxiv).</title>
        <authorList>
            <person name="Hart S.F.M."/>
            <person name="Yonemitsu M.A."/>
            <person name="Giersch R.M."/>
            <person name="Beal B.F."/>
            <person name="Arriagada G."/>
            <person name="Davis B.W."/>
            <person name="Ostrander E.A."/>
            <person name="Goff S.P."/>
            <person name="Metzger M.J."/>
        </authorList>
    </citation>
    <scope>NUCLEOTIDE SEQUENCE</scope>
    <source>
        <strain evidence="1">MELC-2E11</strain>
        <tissue evidence="1">Siphon/mantle</tissue>
    </source>
</reference>
<keyword evidence="2" id="KW-1185">Reference proteome</keyword>